<evidence type="ECO:0000313" key="4">
    <source>
        <dbReference type="Proteomes" id="UP001301350"/>
    </source>
</evidence>
<proteinExistence type="predicted"/>
<name>A0AAV9IP93_CYACA</name>
<accession>A0AAV9IP93</accession>
<sequence>MLSWITYGFMALEAQKCLWRLLRIRHPGDEARLDALERAVLLEAGVRLVHDRPLDKYEKLRQLRERLGRRQKGEWVRAEARQVQLVGWWQRRRQQQQQQMECEEEQALAWEQAPADADEEHSASVTPAALSRCSSSLSLSGAASTPASIALDGLVMRSEAGDWDLLSAVSPLTSCDGSLDERSEGGMSSERRRKETSAARVAMLDPVRLQLSFNDAADPHPADPHMHTLVLGDERAMLEDPHTHLRPLLFLHGHSMSSVFFRHLFRDLVHSNRYVVYAVDLLGWGRSSRPPFDELGERSGRCYRRLDRERQVELAISFMVDALDAFLQHSGIAPWCRRNASDFDIVAHSLGAYTAAQYVAARPQAQVRNLILVTPAGVTARQSYIRALYFKTTPQLVARRAGLLGYLLFLIKWPRRDRGFQSRLLQQYTYGMATRAGNRSGDAAFSTLVRVSHRQRQATCLRPLAGVDGLLRRLPRCVRGEIRIIAGERDPLIPVQEMHLALQEMQMSGHAKARASLRVLPQCGHVPFVEDPAAFLTASGLLGMEGTEGEALAN</sequence>
<evidence type="ECO:0000256" key="1">
    <source>
        <dbReference type="SAM" id="MobiDB-lite"/>
    </source>
</evidence>
<protein>
    <recommendedName>
        <fullName evidence="2">AB hydrolase-1 domain-containing protein</fullName>
    </recommendedName>
</protein>
<gene>
    <name evidence="3" type="ORF">CDCA_CDCA01G0102</name>
</gene>
<feature type="domain" description="AB hydrolase-1" evidence="2">
    <location>
        <begin position="248"/>
        <end position="536"/>
    </location>
</feature>
<dbReference type="Proteomes" id="UP001301350">
    <property type="component" value="Unassembled WGS sequence"/>
</dbReference>
<reference evidence="3 4" key="1">
    <citation type="submission" date="2022-07" db="EMBL/GenBank/DDBJ databases">
        <title>Genome-wide signatures of adaptation to extreme environments.</title>
        <authorList>
            <person name="Cho C.H."/>
            <person name="Yoon H.S."/>
        </authorList>
    </citation>
    <scope>NUCLEOTIDE SEQUENCE [LARGE SCALE GENOMIC DNA]</scope>
    <source>
        <strain evidence="3 4">DBV 063 E5</strain>
    </source>
</reference>
<dbReference type="InterPro" id="IPR029058">
    <property type="entry name" value="AB_hydrolase_fold"/>
</dbReference>
<dbReference type="InterPro" id="IPR000073">
    <property type="entry name" value="AB_hydrolase_1"/>
</dbReference>
<keyword evidence="4" id="KW-1185">Reference proteome</keyword>
<dbReference type="Gene3D" id="3.40.50.1820">
    <property type="entry name" value="alpha/beta hydrolase"/>
    <property type="match status" value="1"/>
</dbReference>
<evidence type="ECO:0000313" key="3">
    <source>
        <dbReference type="EMBL" id="KAK4534077.1"/>
    </source>
</evidence>
<dbReference type="SUPFAM" id="SSF53474">
    <property type="entry name" value="alpha/beta-Hydrolases"/>
    <property type="match status" value="1"/>
</dbReference>
<organism evidence="3 4">
    <name type="scientific">Cyanidium caldarium</name>
    <name type="common">Red alga</name>
    <dbReference type="NCBI Taxonomy" id="2771"/>
    <lineage>
        <taxon>Eukaryota</taxon>
        <taxon>Rhodophyta</taxon>
        <taxon>Bangiophyceae</taxon>
        <taxon>Cyanidiales</taxon>
        <taxon>Cyanidiaceae</taxon>
        <taxon>Cyanidium</taxon>
    </lineage>
</organism>
<evidence type="ECO:0000259" key="2">
    <source>
        <dbReference type="Pfam" id="PF12697"/>
    </source>
</evidence>
<dbReference type="PANTHER" id="PTHR43689">
    <property type="entry name" value="HYDROLASE"/>
    <property type="match status" value="1"/>
</dbReference>
<feature type="region of interest" description="Disordered" evidence="1">
    <location>
        <begin position="105"/>
        <end position="127"/>
    </location>
</feature>
<dbReference type="PANTHER" id="PTHR43689:SF8">
    <property type="entry name" value="ALPHA_BETA-HYDROLASES SUPERFAMILY PROTEIN"/>
    <property type="match status" value="1"/>
</dbReference>
<feature type="region of interest" description="Disordered" evidence="1">
    <location>
        <begin position="176"/>
        <end position="197"/>
    </location>
</feature>
<dbReference type="Pfam" id="PF12697">
    <property type="entry name" value="Abhydrolase_6"/>
    <property type="match status" value="1"/>
</dbReference>
<comment type="caution">
    <text evidence="3">The sequence shown here is derived from an EMBL/GenBank/DDBJ whole genome shotgun (WGS) entry which is preliminary data.</text>
</comment>
<feature type="compositionally biased region" description="Basic and acidic residues" evidence="1">
    <location>
        <begin position="179"/>
        <end position="197"/>
    </location>
</feature>
<dbReference type="EMBL" id="JANCYW010000001">
    <property type="protein sequence ID" value="KAK4534077.1"/>
    <property type="molecule type" value="Genomic_DNA"/>
</dbReference>
<dbReference type="AlphaFoldDB" id="A0AAV9IP93"/>